<name>A0ABQ4DJ92_9CELL</name>
<dbReference type="RefSeq" id="WP_203671266.1">
    <property type="nucleotide sequence ID" value="NZ_BONP01000003.1"/>
</dbReference>
<dbReference type="NCBIfam" id="NF038131">
    <property type="entry name" value="choice_anch_K"/>
    <property type="match status" value="1"/>
</dbReference>
<keyword evidence="3" id="KW-1185">Reference proteome</keyword>
<proteinExistence type="predicted"/>
<dbReference type="PROSITE" id="PS51318">
    <property type="entry name" value="TAT"/>
    <property type="match status" value="1"/>
</dbReference>
<organism evidence="2 3">
    <name type="scientific">Cellulomonas phragmiteti</name>
    <dbReference type="NCBI Taxonomy" id="478780"/>
    <lineage>
        <taxon>Bacteria</taxon>
        <taxon>Bacillati</taxon>
        <taxon>Actinomycetota</taxon>
        <taxon>Actinomycetes</taxon>
        <taxon>Micrococcales</taxon>
        <taxon>Cellulomonadaceae</taxon>
        <taxon>Cellulomonas</taxon>
    </lineage>
</organism>
<feature type="domain" description="SpaA-like prealbumin fold" evidence="1">
    <location>
        <begin position="322"/>
        <end position="419"/>
    </location>
</feature>
<dbReference type="Proteomes" id="UP000614741">
    <property type="component" value="Unassembled WGS sequence"/>
</dbReference>
<evidence type="ECO:0000313" key="2">
    <source>
        <dbReference type="EMBL" id="GIG38991.1"/>
    </source>
</evidence>
<dbReference type="InterPro" id="IPR006311">
    <property type="entry name" value="TAT_signal"/>
</dbReference>
<comment type="caution">
    <text evidence="2">The sequence shown here is derived from an EMBL/GenBank/DDBJ whole genome shotgun (WGS) entry which is preliminary data.</text>
</comment>
<dbReference type="InterPro" id="IPR055371">
    <property type="entry name" value="SpaA_PFL_dom_4"/>
</dbReference>
<evidence type="ECO:0000313" key="3">
    <source>
        <dbReference type="Proteomes" id="UP000614741"/>
    </source>
</evidence>
<evidence type="ECO:0000259" key="1">
    <source>
        <dbReference type="Pfam" id="PF24514"/>
    </source>
</evidence>
<sequence>MGTVASRQRRAGTRRAALGAALALVLGLGLAPVVSVLTASPASAATTGTIQASFTNHRGTDGSGTLNPTTNNTTANCIRYNPGSGTLTTSEARTAHGNEIVNYRTRSWFLFYTPWSAWQTTNRCPTNLSDGFTNNGDLREEYSLGQSIIGLTPSPSTTVASGTSFLLGTFRHYNNPITATASYYEGTMGVSLGGSALSSTYVLHETPNSATPASSPVNNDTVTFTNLLRTETVSLNGMTYRLSVQGFTTAGTGTAQCASTPTGSFSTVVQTVEETTTVACLWARLDQVRPLSVVKQVAAAGDVPGSIPTTTFTSASSVSNSPWAASSFSLTPTAITGTGSSAALAARDFRATGERVTLTEGVPATSWELSSITCWDGGGAALTGGVTVTLVTRQVVLENVPEATSAQTAPIVCTFVNTYVAPTVLTLISTTIPSGTAAVPTPGWSFTVDAVGAPLVTAGAAGSVAATIPVPAGNRVVRITETLQTGYVFDSMVCRRNDVGALPVTVTVNPYDLTLERGRSYTCSALNLRYGVDLVKQAYLATDTTFTTPLAAGQERQAGTPVVWRYTVRNTGQTPLTGIVLRDAYTVTPTVGSPTTGHTVISCPGRPDIPSGTTVTIPSLAAGAEISCQSSGVL</sequence>
<protein>
    <recommendedName>
        <fullName evidence="1">SpaA-like prealbumin fold domain-containing protein</fullName>
    </recommendedName>
</protein>
<reference evidence="2 3" key="1">
    <citation type="submission" date="2021-01" db="EMBL/GenBank/DDBJ databases">
        <title>Whole genome shotgun sequence of Cellulomonas phragmiteti NBRC 110785.</title>
        <authorList>
            <person name="Komaki H."/>
            <person name="Tamura T."/>
        </authorList>
    </citation>
    <scope>NUCLEOTIDE SEQUENCE [LARGE SCALE GENOMIC DNA]</scope>
    <source>
        <strain evidence="2 3">NBRC 110785</strain>
    </source>
</reference>
<dbReference type="EMBL" id="BONP01000003">
    <property type="protein sequence ID" value="GIG38991.1"/>
    <property type="molecule type" value="Genomic_DNA"/>
</dbReference>
<dbReference type="InterPro" id="IPR047995">
    <property type="entry name" value="Choice_anch_K"/>
</dbReference>
<accession>A0ABQ4DJ92</accession>
<dbReference type="Pfam" id="PF24514">
    <property type="entry name" value="SpaA_4"/>
    <property type="match status" value="1"/>
</dbReference>
<gene>
    <name evidence="2" type="ORF">Cph01nite_07530</name>
</gene>